<sequence length="151" mass="16646">MSMMMGDRHMALVGESSQGDSHMARKPLDSECSDTGVDHDDVDGVSSVVFRHDDIDDAATGFTSFNPQMHVIGDIARCERCTIMELLAMAVDFTNIKGAIKIFGKDKEANMLHPISVNARNDVVDVVFNGEVVVMESNREESFRHSSHICL</sequence>
<dbReference type="EMBL" id="KI392852">
    <property type="protein sequence ID" value="ERN10393.1"/>
    <property type="molecule type" value="Genomic_DNA"/>
</dbReference>
<reference evidence="3" key="1">
    <citation type="journal article" date="2013" name="Science">
        <title>The Amborella genome and the evolution of flowering plants.</title>
        <authorList>
            <consortium name="Amborella Genome Project"/>
        </authorList>
    </citation>
    <scope>NUCLEOTIDE SEQUENCE [LARGE SCALE GENOMIC DNA]</scope>
</reference>
<feature type="region of interest" description="Disordered" evidence="1">
    <location>
        <begin position="16"/>
        <end position="37"/>
    </location>
</feature>
<gene>
    <name evidence="2" type="ORF">AMTR_s00026p00144080</name>
</gene>
<name>W1PQQ8_AMBTC</name>
<organism evidence="2 3">
    <name type="scientific">Amborella trichopoda</name>
    <dbReference type="NCBI Taxonomy" id="13333"/>
    <lineage>
        <taxon>Eukaryota</taxon>
        <taxon>Viridiplantae</taxon>
        <taxon>Streptophyta</taxon>
        <taxon>Embryophyta</taxon>
        <taxon>Tracheophyta</taxon>
        <taxon>Spermatophyta</taxon>
        <taxon>Magnoliopsida</taxon>
        <taxon>Amborellales</taxon>
        <taxon>Amborellaceae</taxon>
        <taxon>Amborella</taxon>
    </lineage>
</organism>
<dbReference type="Gramene" id="ERN10393">
    <property type="protein sequence ID" value="ERN10393"/>
    <property type="gene ID" value="AMTR_s00026p00144080"/>
</dbReference>
<evidence type="ECO:0000256" key="1">
    <source>
        <dbReference type="SAM" id="MobiDB-lite"/>
    </source>
</evidence>
<protein>
    <submittedName>
        <fullName evidence="2">Uncharacterized protein</fullName>
    </submittedName>
</protein>
<keyword evidence="3" id="KW-1185">Reference proteome</keyword>
<dbReference type="AlphaFoldDB" id="W1PQQ8"/>
<proteinExistence type="predicted"/>
<accession>W1PQQ8</accession>
<evidence type="ECO:0000313" key="3">
    <source>
        <dbReference type="Proteomes" id="UP000017836"/>
    </source>
</evidence>
<evidence type="ECO:0000313" key="2">
    <source>
        <dbReference type="EMBL" id="ERN10393.1"/>
    </source>
</evidence>
<dbReference type="HOGENOM" id="CLU_1733947_0_0_1"/>
<dbReference type="Proteomes" id="UP000017836">
    <property type="component" value="Unassembled WGS sequence"/>
</dbReference>